<gene>
    <name evidence="2" type="ORF">ACFR99_05590</name>
</gene>
<dbReference type="InterPro" id="IPR007404">
    <property type="entry name" value="YdjM-like"/>
</dbReference>
<keyword evidence="1" id="KW-0812">Transmembrane</keyword>
<dbReference type="AlphaFoldDB" id="A0ABD6BD67"/>
<feature type="transmembrane region" description="Helical" evidence="1">
    <location>
        <begin position="87"/>
        <end position="109"/>
    </location>
</feature>
<dbReference type="GO" id="GO:0016787">
    <property type="term" value="F:hydrolase activity"/>
    <property type="evidence" value="ECO:0007669"/>
    <property type="project" value="UniProtKB-KW"/>
</dbReference>
<organism evidence="2 3">
    <name type="scientific">Haloarchaeobius amylolyticus</name>
    <dbReference type="NCBI Taxonomy" id="1198296"/>
    <lineage>
        <taxon>Archaea</taxon>
        <taxon>Methanobacteriati</taxon>
        <taxon>Methanobacteriota</taxon>
        <taxon>Stenosarchaea group</taxon>
        <taxon>Halobacteria</taxon>
        <taxon>Halobacteriales</taxon>
        <taxon>Halorubellaceae</taxon>
        <taxon>Haloarchaeobius</taxon>
    </lineage>
</organism>
<accession>A0ABD6BD67</accession>
<dbReference type="Pfam" id="PF04307">
    <property type="entry name" value="YdjM"/>
    <property type="match status" value="1"/>
</dbReference>
<keyword evidence="3" id="KW-1185">Reference proteome</keyword>
<keyword evidence="2" id="KW-0378">Hydrolase</keyword>
<dbReference type="EMBL" id="JBHUDI010000003">
    <property type="protein sequence ID" value="MFD1563017.1"/>
    <property type="molecule type" value="Genomic_DNA"/>
</dbReference>
<evidence type="ECO:0000313" key="2">
    <source>
        <dbReference type="EMBL" id="MFD1563017.1"/>
    </source>
</evidence>
<dbReference type="RefSeq" id="WP_390285169.1">
    <property type="nucleotide sequence ID" value="NZ_JBHUDI010000003.1"/>
</dbReference>
<proteinExistence type="predicted"/>
<comment type="caution">
    <text evidence="2">The sequence shown here is derived from an EMBL/GenBank/DDBJ whole genome shotgun (WGS) entry which is preliminary data.</text>
</comment>
<feature type="transmembrane region" description="Helical" evidence="1">
    <location>
        <begin position="57"/>
        <end position="80"/>
    </location>
</feature>
<sequence length="163" mass="17474">MVATGVHILVGLALVMLAFRSSRPEPYLVAALAATVPDSDSFVFRPLVELGYVGGALWSHRALTHSLLGGVIVVALLSYFGPPRAAAIGFGSHIVLDALSGGIRLFAPANQTLYGLSIDWLLLNTLVSAVTVPTILVGLLAMKHDFEYRPPSFASKPVFEWFR</sequence>
<protein>
    <submittedName>
        <fullName evidence="2">Metal-dependent hydrolase</fullName>
    </submittedName>
</protein>
<keyword evidence="1" id="KW-0472">Membrane</keyword>
<dbReference type="Proteomes" id="UP001597076">
    <property type="component" value="Unassembled WGS sequence"/>
</dbReference>
<keyword evidence="1" id="KW-1133">Transmembrane helix</keyword>
<evidence type="ECO:0000256" key="1">
    <source>
        <dbReference type="SAM" id="Phobius"/>
    </source>
</evidence>
<name>A0ABD6BD67_9EURY</name>
<evidence type="ECO:0000313" key="3">
    <source>
        <dbReference type="Proteomes" id="UP001597076"/>
    </source>
</evidence>
<reference evidence="2 3" key="1">
    <citation type="journal article" date="2019" name="Int. J. Syst. Evol. Microbiol.">
        <title>The Global Catalogue of Microorganisms (GCM) 10K type strain sequencing project: providing services to taxonomists for standard genome sequencing and annotation.</title>
        <authorList>
            <consortium name="The Broad Institute Genomics Platform"/>
            <consortium name="The Broad Institute Genome Sequencing Center for Infectious Disease"/>
            <person name="Wu L."/>
            <person name="Ma J."/>
        </authorList>
    </citation>
    <scope>NUCLEOTIDE SEQUENCE [LARGE SCALE GENOMIC DNA]</scope>
    <source>
        <strain evidence="2 3">CGMCC 1.12230</strain>
    </source>
</reference>
<feature type="transmembrane region" description="Helical" evidence="1">
    <location>
        <begin position="121"/>
        <end position="142"/>
    </location>
</feature>